<feature type="region of interest" description="Disordered" evidence="1">
    <location>
        <begin position="202"/>
        <end position="246"/>
    </location>
</feature>
<comment type="caution">
    <text evidence="2">The sequence shown here is derived from an EMBL/GenBank/DDBJ whole genome shotgun (WGS) entry which is preliminary data.</text>
</comment>
<sequence length="359" mass="41773">MTSIRGRFLYTKHGLLSWDKWSPVDGEIFAKDSVHYLTIRSKKDSNEDDRNGKNPRKIIVISDITVVRYILNDKTKDEPSSILEIKSRGKKYRLGFDNDTDCHQWRSHLEVLSFQHITNKSDGAYESSMGIVLYACSRIKYRCLYYSINRTEWMLELSPKAYIQGKLRFELCSDLEALALYTKFKGNLETLERQRFYQPSVRTSQTVSSTTNSLPSYGEKVRVGRSTRTSVREPPSTNGTNYSQSHTDLRSYDTKAALKHPRRQTQRDHISHRAHTQSSFAVPIFYRLVYKSALPYVLIIECKTTINVELIKQCQNNEQLYIEQILNKTSEKAFILQSTNIQFDDVNGHRPYYESIMLN</sequence>
<dbReference type="Proteomes" id="UP000663829">
    <property type="component" value="Unassembled WGS sequence"/>
</dbReference>
<evidence type="ECO:0008006" key="5">
    <source>
        <dbReference type="Google" id="ProtNLM"/>
    </source>
</evidence>
<organism evidence="2 4">
    <name type="scientific">Didymodactylos carnosus</name>
    <dbReference type="NCBI Taxonomy" id="1234261"/>
    <lineage>
        <taxon>Eukaryota</taxon>
        <taxon>Metazoa</taxon>
        <taxon>Spiralia</taxon>
        <taxon>Gnathifera</taxon>
        <taxon>Rotifera</taxon>
        <taxon>Eurotatoria</taxon>
        <taxon>Bdelloidea</taxon>
        <taxon>Philodinida</taxon>
        <taxon>Philodinidae</taxon>
        <taxon>Didymodactylos</taxon>
    </lineage>
</organism>
<dbReference type="OrthoDB" id="9978852at2759"/>
<dbReference type="Proteomes" id="UP000681722">
    <property type="component" value="Unassembled WGS sequence"/>
</dbReference>
<accession>A0A813SLZ6</accession>
<reference evidence="2" key="1">
    <citation type="submission" date="2021-02" db="EMBL/GenBank/DDBJ databases">
        <authorList>
            <person name="Nowell W R."/>
        </authorList>
    </citation>
    <scope>NUCLEOTIDE SEQUENCE</scope>
</reference>
<evidence type="ECO:0000313" key="4">
    <source>
        <dbReference type="Proteomes" id="UP000663829"/>
    </source>
</evidence>
<evidence type="ECO:0000256" key="1">
    <source>
        <dbReference type="SAM" id="MobiDB-lite"/>
    </source>
</evidence>
<feature type="compositionally biased region" description="Low complexity" evidence="1">
    <location>
        <begin position="202"/>
        <end position="213"/>
    </location>
</feature>
<proteinExistence type="predicted"/>
<feature type="compositionally biased region" description="Polar residues" evidence="1">
    <location>
        <begin position="235"/>
        <end position="246"/>
    </location>
</feature>
<dbReference type="SUPFAM" id="SSF50729">
    <property type="entry name" value="PH domain-like"/>
    <property type="match status" value="1"/>
</dbReference>
<evidence type="ECO:0000313" key="3">
    <source>
        <dbReference type="EMBL" id="CAF3581726.1"/>
    </source>
</evidence>
<protein>
    <recommendedName>
        <fullName evidence="5">PH domain-containing protein</fullName>
    </recommendedName>
</protein>
<gene>
    <name evidence="2" type="ORF">GPM918_LOCUS3308</name>
    <name evidence="3" type="ORF">SRO942_LOCUS3308</name>
</gene>
<dbReference type="EMBL" id="CAJNOQ010000401">
    <property type="protein sequence ID" value="CAF0796993.1"/>
    <property type="molecule type" value="Genomic_DNA"/>
</dbReference>
<evidence type="ECO:0000313" key="2">
    <source>
        <dbReference type="EMBL" id="CAF0796993.1"/>
    </source>
</evidence>
<keyword evidence="4" id="KW-1185">Reference proteome</keyword>
<name>A0A813SLZ6_9BILA</name>
<dbReference type="AlphaFoldDB" id="A0A813SLZ6"/>
<dbReference type="EMBL" id="CAJOBC010000401">
    <property type="protein sequence ID" value="CAF3581726.1"/>
    <property type="molecule type" value="Genomic_DNA"/>
</dbReference>